<feature type="compositionally biased region" description="Polar residues" evidence="2">
    <location>
        <begin position="50"/>
        <end position="71"/>
    </location>
</feature>
<accession>A0ABP1PVR7</accession>
<reference evidence="3 4" key="1">
    <citation type="submission" date="2024-08" db="EMBL/GenBank/DDBJ databases">
        <authorList>
            <person name="Cucini C."/>
            <person name="Frati F."/>
        </authorList>
    </citation>
    <scope>NUCLEOTIDE SEQUENCE [LARGE SCALE GENOMIC DNA]</scope>
</reference>
<feature type="coiled-coil region" evidence="1">
    <location>
        <begin position="462"/>
        <end position="496"/>
    </location>
</feature>
<keyword evidence="1" id="KW-0175">Coiled coil</keyword>
<evidence type="ECO:0000313" key="4">
    <source>
        <dbReference type="Proteomes" id="UP001642540"/>
    </source>
</evidence>
<dbReference type="Proteomes" id="UP001642540">
    <property type="component" value="Unassembled WGS sequence"/>
</dbReference>
<protein>
    <submittedName>
        <fullName evidence="3">Uncharacterized protein</fullName>
    </submittedName>
</protein>
<evidence type="ECO:0000256" key="2">
    <source>
        <dbReference type="SAM" id="MobiDB-lite"/>
    </source>
</evidence>
<comment type="caution">
    <text evidence="3">The sequence shown here is derived from an EMBL/GenBank/DDBJ whole genome shotgun (WGS) entry which is preliminary data.</text>
</comment>
<feature type="region of interest" description="Disordered" evidence="2">
    <location>
        <begin position="1"/>
        <end position="71"/>
    </location>
</feature>
<feature type="region of interest" description="Disordered" evidence="2">
    <location>
        <begin position="515"/>
        <end position="555"/>
    </location>
</feature>
<organism evidence="3 4">
    <name type="scientific">Orchesella dallaii</name>
    <dbReference type="NCBI Taxonomy" id="48710"/>
    <lineage>
        <taxon>Eukaryota</taxon>
        <taxon>Metazoa</taxon>
        <taxon>Ecdysozoa</taxon>
        <taxon>Arthropoda</taxon>
        <taxon>Hexapoda</taxon>
        <taxon>Collembola</taxon>
        <taxon>Entomobryomorpha</taxon>
        <taxon>Entomobryoidea</taxon>
        <taxon>Orchesellidae</taxon>
        <taxon>Orchesellinae</taxon>
        <taxon>Orchesella</taxon>
    </lineage>
</organism>
<proteinExistence type="predicted"/>
<evidence type="ECO:0000256" key="1">
    <source>
        <dbReference type="SAM" id="Coils"/>
    </source>
</evidence>
<gene>
    <name evidence="3" type="ORF">ODALV1_LOCUS3734</name>
</gene>
<name>A0ABP1PVR7_9HEXA</name>
<sequence>MEQPPPELQYAVQNPLPPPTPVFLQPTPQATSEPSHNVGHGDYHGGHSQGYAQHSSYHHQQTSLPSTTVSGYQYPSTPSTFSLGSNTGYTSSGHGTVPGTYSGSYGYPTNLPPFISTFGTPPTSQGSAFASLVSSPSVTAPLNIAAPAPVDRSQLTHKPLGCFLEHFGIEGGVLVPTALEQFRAKECPGANASSQDVMMYLAACFTLTHQGRREAYAQTKYVGLLQFAQREIAATAVPPLIPLSPKSELRESRKALYAAPLVRAEASDALKLPIDSVYDKNRYLRKMIPSFRGCVMNPVQILQGEDPLNKEYASLYRQHLTTYLTKPTRCGKNGANIALSYWSYCVIRDPVMFRTLEIGGTGGWMRAEIERLDEERKGTLEEPKIPESYTQLVTNGDVKTLHALKETMRLVHQRIQRAVVRTHASEYFDLKSNGVVLNNVVFTAYDLIQHKELQFQSLLVEKNELAELNNKLLHEKGELETKLRKLEEQLEPLVIQLSSFSTRYYKLQAKKRLLDTPEQEDMQSDDIVSSPGVTPEPTPGTSASAKLLAQHTRKP</sequence>
<evidence type="ECO:0000313" key="3">
    <source>
        <dbReference type="EMBL" id="CAL8077206.1"/>
    </source>
</evidence>
<keyword evidence="4" id="KW-1185">Reference proteome</keyword>
<dbReference type="EMBL" id="CAXLJM020000012">
    <property type="protein sequence ID" value="CAL8077206.1"/>
    <property type="molecule type" value="Genomic_DNA"/>
</dbReference>